<dbReference type="SUPFAM" id="SSF53901">
    <property type="entry name" value="Thiolase-like"/>
    <property type="match status" value="1"/>
</dbReference>
<keyword evidence="8" id="KW-0012">Acyltransferase</keyword>
<organism evidence="8">
    <name type="scientific">bioreactor metagenome</name>
    <dbReference type="NCBI Taxonomy" id="1076179"/>
    <lineage>
        <taxon>unclassified sequences</taxon>
        <taxon>metagenomes</taxon>
        <taxon>ecological metagenomes</taxon>
    </lineage>
</organism>
<dbReference type="Pfam" id="PF08541">
    <property type="entry name" value="ACP_syn_III_C"/>
    <property type="match status" value="1"/>
</dbReference>
<evidence type="ECO:0000256" key="5">
    <source>
        <dbReference type="ARBA" id="ARBA00023098"/>
    </source>
</evidence>
<proteinExistence type="inferred from homology"/>
<reference evidence="8" key="1">
    <citation type="submission" date="2019-08" db="EMBL/GenBank/DDBJ databases">
        <authorList>
            <person name="Kucharzyk K."/>
            <person name="Murdoch R.W."/>
            <person name="Higgins S."/>
            <person name="Loffler F."/>
        </authorList>
    </citation>
    <scope>NUCLEOTIDE SEQUENCE</scope>
</reference>
<sequence>MCRDLTEVFQNAGIDEKDIDYILPHQANTRIIEAAQNRLKIAKEKYLVNAGNYGNISSASIPILLDEANRAGKFKKGDLLAFSAFGGELTSGACVIEWSK</sequence>
<evidence type="ECO:0000259" key="7">
    <source>
        <dbReference type="Pfam" id="PF08541"/>
    </source>
</evidence>
<dbReference type="PANTHER" id="PTHR43091:SF1">
    <property type="entry name" value="BETA-KETOACYL-[ACYL-CARRIER-PROTEIN] SYNTHASE III, CHLOROPLASTIC"/>
    <property type="match status" value="1"/>
</dbReference>
<keyword evidence="3 8" id="KW-0808">Transferase</keyword>
<dbReference type="EC" id="2.3.1.180" evidence="8"/>
<keyword evidence="4" id="KW-0276">Fatty acid metabolism</keyword>
<dbReference type="GO" id="GO:0006633">
    <property type="term" value="P:fatty acid biosynthetic process"/>
    <property type="evidence" value="ECO:0007669"/>
    <property type="project" value="UniProtKB-KW"/>
</dbReference>
<evidence type="ECO:0000256" key="3">
    <source>
        <dbReference type="ARBA" id="ARBA00022679"/>
    </source>
</evidence>
<dbReference type="AlphaFoldDB" id="A0A645G706"/>
<evidence type="ECO:0000256" key="2">
    <source>
        <dbReference type="ARBA" id="ARBA00022516"/>
    </source>
</evidence>
<dbReference type="PANTHER" id="PTHR43091">
    <property type="entry name" value="3-OXOACYL-[ACYL-CARRIER-PROTEIN] SYNTHASE"/>
    <property type="match status" value="1"/>
</dbReference>
<dbReference type="Gene3D" id="3.40.47.10">
    <property type="match status" value="1"/>
</dbReference>
<name>A0A645G706_9ZZZZ</name>
<keyword evidence="2" id="KW-0444">Lipid biosynthesis</keyword>
<dbReference type="EMBL" id="VSSQ01070954">
    <property type="protein sequence ID" value="MPN22668.1"/>
    <property type="molecule type" value="Genomic_DNA"/>
</dbReference>
<gene>
    <name evidence="8" type="primary">fabH_68</name>
    <name evidence="8" type="ORF">SDC9_170051</name>
</gene>
<accession>A0A645G706</accession>
<protein>
    <submittedName>
        <fullName evidence="8">3-oxoacyl-[acyl-carrier-protein] synthase 3</fullName>
        <ecNumber evidence="8">2.3.1.180</ecNumber>
    </submittedName>
</protein>
<evidence type="ECO:0000256" key="6">
    <source>
        <dbReference type="ARBA" id="ARBA00023160"/>
    </source>
</evidence>
<dbReference type="InterPro" id="IPR016039">
    <property type="entry name" value="Thiolase-like"/>
</dbReference>
<dbReference type="InterPro" id="IPR013747">
    <property type="entry name" value="ACP_syn_III_C"/>
</dbReference>
<keyword evidence="5" id="KW-0443">Lipid metabolism</keyword>
<evidence type="ECO:0000256" key="1">
    <source>
        <dbReference type="ARBA" id="ARBA00008642"/>
    </source>
</evidence>
<keyword evidence="6" id="KW-0275">Fatty acid biosynthesis</keyword>
<evidence type="ECO:0000313" key="8">
    <source>
        <dbReference type="EMBL" id="MPN22668.1"/>
    </source>
</evidence>
<comment type="caution">
    <text evidence="8">The sequence shown here is derived from an EMBL/GenBank/DDBJ whole genome shotgun (WGS) entry which is preliminary data.</text>
</comment>
<evidence type="ECO:0000256" key="4">
    <source>
        <dbReference type="ARBA" id="ARBA00022832"/>
    </source>
</evidence>
<dbReference type="GO" id="GO:0033818">
    <property type="term" value="F:beta-ketoacyl-acyl-carrier-protein synthase III activity"/>
    <property type="evidence" value="ECO:0007669"/>
    <property type="project" value="UniProtKB-EC"/>
</dbReference>
<comment type="similarity">
    <text evidence="1">Belongs to the thiolase-like superfamily. FabH family.</text>
</comment>
<feature type="domain" description="Beta-ketoacyl-[acyl-carrier-protein] synthase III C-terminal" evidence="7">
    <location>
        <begin position="10"/>
        <end position="98"/>
    </location>
</feature>